<keyword evidence="2" id="KW-0560">Oxidoreductase</keyword>
<dbReference type="InterPro" id="IPR036291">
    <property type="entry name" value="NAD(P)-bd_dom_sf"/>
</dbReference>
<organism evidence="5 6">
    <name type="scientific">Rodentibacter caecimuris</name>
    <dbReference type="NCBI Taxonomy" id="1796644"/>
    <lineage>
        <taxon>Bacteria</taxon>
        <taxon>Pseudomonadati</taxon>
        <taxon>Pseudomonadota</taxon>
        <taxon>Gammaproteobacteria</taxon>
        <taxon>Pasteurellales</taxon>
        <taxon>Pasteurellaceae</taxon>
        <taxon>Rodentibacter</taxon>
    </lineage>
</organism>
<dbReference type="InterPro" id="IPR002347">
    <property type="entry name" value="SDR_fam"/>
</dbReference>
<protein>
    <submittedName>
        <fullName evidence="5">Short-chain dehydrogenase</fullName>
    </submittedName>
</protein>
<dbReference type="AlphaFoldDB" id="A0A1V3KJU2"/>
<dbReference type="GO" id="GO:0016491">
    <property type="term" value="F:oxidoreductase activity"/>
    <property type="evidence" value="ECO:0007669"/>
    <property type="project" value="UniProtKB-KW"/>
</dbReference>
<comment type="caution">
    <text evidence="5">The sequence shown here is derived from an EMBL/GenBank/DDBJ whole genome shotgun (WGS) entry which is preliminary data.</text>
</comment>
<dbReference type="EMBL" id="MLAE01000032">
    <property type="protein sequence ID" value="OOF77942.1"/>
    <property type="molecule type" value="Genomic_DNA"/>
</dbReference>
<evidence type="ECO:0000313" key="6">
    <source>
        <dbReference type="Proteomes" id="UP000189114"/>
    </source>
</evidence>
<comment type="similarity">
    <text evidence="1 3">Belongs to the short-chain dehydrogenases/reductases (SDR) family.</text>
</comment>
<proteinExistence type="inferred from homology"/>
<dbReference type="Pfam" id="PF00106">
    <property type="entry name" value="adh_short"/>
    <property type="match status" value="1"/>
</dbReference>
<dbReference type="PANTHER" id="PTHR42901:SF1">
    <property type="entry name" value="ALCOHOL DEHYDROGENASE"/>
    <property type="match status" value="1"/>
</dbReference>
<feature type="domain" description="Ketoreductase" evidence="4">
    <location>
        <begin position="2"/>
        <end position="182"/>
    </location>
</feature>
<dbReference type="SUPFAM" id="SSF51735">
    <property type="entry name" value="NAD(P)-binding Rossmann-fold domains"/>
    <property type="match status" value="1"/>
</dbReference>
<dbReference type="PIRSF" id="PIRSF000126">
    <property type="entry name" value="11-beta-HSD1"/>
    <property type="match status" value="1"/>
</dbReference>
<dbReference type="PRINTS" id="PR00081">
    <property type="entry name" value="GDHRDH"/>
</dbReference>
<dbReference type="Gene3D" id="3.40.50.720">
    <property type="entry name" value="NAD(P)-binding Rossmann-like Domain"/>
    <property type="match status" value="1"/>
</dbReference>
<gene>
    <name evidence="5" type="ORF">BKG96_07265</name>
</gene>
<accession>A0A1V3KJU2</accession>
<evidence type="ECO:0000259" key="4">
    <source>
        <dbReference type="SMART" id="SM00822"/>
    </source>
</evidence>
<reference evidence="6" key="1">
    <citation type="submission" date="2016-10" db="EMBL/GenBank/DDBJ databases">
        <title>Rodentibacter gen. nov. and new species.</title>
        <authorList>
            <person name="Christensen H."/>
        </authorList>
    </citation>
    <scope>NUCLEOTIDE SEQUENCE [LARGE SCALE GENOMIC DNA]</scope>
    <source>
        <strain evidence="6">Ppn152</strain>
    </source>
</reference>
<dbReference type="Proteomes" id="UP000189114">
    <property type="component" value="Unassembled WGS sequence"/>
</dbReference>
<dbReference type="PRINTS" id="PR00080">
    <property type="entry name" value="SDRFAMILY"/>
</dbReference>
<sequence>MATALITGASNGIGLELAHIHAQQKGDLILVARSQDKLNQLAEQLRSQYGVKVITIVQDLSLPHAAQAIFSQTEKLGIQVDILINNAGVGGHGFFFEQNLEKVQQMIQLNMTSLTELTHLYLKGMIARKQGKILNVSSTASFLPGPLQAVYYASKAYVTSFSQAIAEETREFSISVTALCPGAVATGFVEAGNLQDVSAWDNAKSAKSVAEYGYKAMQRGELVAFNEGKLKFMSNWILPFIPRKVLLKMSRMAMEKTRK</sequence>
<dbReference type="PANTHER" id="PTHR42901">
    <property type="entry name" value="ALCOHOL DEHYDROGENASE"/>
    <property type="match status" value="1"/>
</dbReference>
<evidence type="ECO:0000313" key="5">
    <source>
        <dbReference type="EMBL" id="OOF77942.1"/>
    </source>
</evidence>
<dbReference type="InterPro" id="IPR057326">
    <property type="entry name" value="KR_dom"/>
</dbReference>
<name>A0A1V3KJU2_9PAST</name>
<evidence type="ECO:0000256" key="1">
    <source>
        <dbReference type="ARBA" id="ARBA00006484"/>
    </source>
</evidence>
<dbReference type="RefSeq" id="WP_077586937.1">
    <property type="nucleotide sequence ID" value="NZ_MLAE01000032.1"/>
</dbReference>
<evidence type="ECO:0000256" key="3">
    <source>
        <dbReference type="RuleBase" id="RU000363"/>
    </source>
</evidence>
<evidence type="ECO:0000256" key="2">
    <source>
        <dbReference type="ARBA" id="ARBA00023002"/>
    </source>
</evidence>
<dbReference type="SMART" id="SM00822">
    <property type="entry name" value="PKS_KR"/>
    <property type="match status" value="1"/>
</dbReference>